<dbReference type="RefSeq" id="WP_146321829.1">
    <property type="nucleotide sequence ID" value="NZ_CP042305.1"/>
</dbReference>
<keyword evidence="2" id="KW-1185">Reference proteome</keyword>
<dbReference type="Proteomes" id="UP000320216">
    <property type="component" value="Chromosome"/>
</dbReference>
<gene>
    <name evidence="1" type="ORF">FPZ11_14400</name>
</gene>
<reference evidence="1 2" key="1">
    <citation type="submission" date="2019-07" db="EMBL/GenBank/DDBJ databases">
        <title>Full genome sequence of Humibacter sp. WJ7-1.</title>
        <authorList>
            <person name="Im W.-T."/>
        </authorList>
    </citation>
    <scope>NUCLEOTIDE SEQUENCE [LARGE SCALE GENOMIC DNA]</scope>
    <source>
        <strain evidence="1 2">WJ7-1</strain>
    </source>
</reference>
<organism evidence="1 2">
    <name type="scientific">Humibacter ginsenosidimutans</name>
    <dbReference type="NCBI Taxonomy" id="2599293"/>
    <lineage>
        <taxon>Bacteria</taxon>
        <taxon>Bacillati</taxon>
        <taxon>Actinomycetota</taxon>
        <taxon>Actinomycetes</taxon>
        <taxon>Micrococcales</taxon>
        <taxon>Microbacteriaceae</taxon>
        <taxon>Humibacter</taxon>
    </lineage>
</organism>
<dbReference type="OrthoDB" id="5126464at2"/>
<evidence type="ECO:0000313" key="1">
    <source>
        <dbReference type="EMBL" id="QDZ15795.1"/>
    </source>
</evidence>
<dbReference type="AlphaFoldDB" id="A0A5B8M806"/>
<accession>A0A5B8M806</accession>
<sequence length="128" mass="14567">MSDEYTPTDDDVIRDYRMPVSVMVPRGDGEGLAAWLSRQSVEAFEHQMASEGAFRRWLAAHDARVRADTLDEAAAYFEREIGPDEFDQATSRDGVHWTHIGEAWELQGPFMDWLRARAANIREGSEHA</sequence>
<name>A0A5B8M806_9MICO</name>
<protein>
    <submittedName>
        <fullName evidence="1">Uncharacterized protein</fullName>
    </submittedName>
</protein>
<proteinExistence type="predicted"/>
<dbReference type="EMBL" id="CP042305">
    <property type="protein sequence ID" value="QDZ15795.1"/>
    <property type="molecule type" value="Genomic_DNA"/>
</dbReference>
<evidence type="ECO:0000313" key="2">
    <source>
        <dbReference type="Proteomes" id="UP000320216"/>
    </source>
</evidence>
<dbReference type="KEGG" id="huw:FPZ11_14400"/>